<dbReference type="InterPro" id="IPR001254">
    <property type="entry name" value="Trypsin_dom"/>
</dbReference>
<dbReference type="GO" id="GO:0006508">
    <property type="term" value="P:proteolysis"/>
    <property type="evidence" value="ECO:0007669"/>
    <property type="project" value="InterPro"/>
</dbReference>
<dbReference type="FunFam" id="2.40.10.10:FF:000084">
    <property type="entry name" value="Serine protease easter"/>
    <property type="match status" value="1"/>
</dbReference>
<dbReference type="Pfam" id="PF00089">
    <property type="entry name" value="Trypsin"/>
    <property type="match status" value="1"/>
</dbReference>
<dbReference type="InterPro" id="IPR043504">
    <property type="entry name" value="Peptidase_S1_PA_chymotrypsin"/>
</dbReference>
<reference evidence="4 5" key="1">
    <citation type="journal article" date="2015" name="Genome Biol. Evol.">
        <title>The genome of winter moth (Operophtera brumata) provides a genomic perspective on sexual dimorphism and phenology.</title>
        <authorList>
            <person name="Derks M.F."/>
            <person name="Smit S."/>
            <person name="Salis L."/>
            <person name="Schijlen E."/>
            <person name="Bossers A."/>
            <person name="Mateman C."/>
            <person name="Pijl A.S."/>
            <person name="de Ridder D."/>
            <person name="Groenen M.A."/>
            <person name="Visser M.E."/>
            <person name="Megens H.J."/>
        </authorList>
    </citation>
    <scope>NUCLEOTIDE SEQUENCE [LARGE SCALE GENOMIC DNA]</scope>
    <source>
        <strain evidence="4">WM2013NL</strain>
        <tissue evidence="4">Head and thorax</tissue>
    </source>
</reference>
<proteinExistence type="inferred from homology"/>
<dbReference type="PROSITE" id="PS50240">
    <property type="entry name" value="TRYPSIN_DOM"/>
    <property type="match status" value="1"/>
</dbReference>
<keyword evidence="5" id="KW-1185">Reference proteome</keyword>
<dbReference type="Gene3D" id="2.40.10.10">
    <property type="entry name" value="Trypsin-like serine proteases"/>
    <property type="match status" value="2"/>
</dbReference>
<dbReference type="InterPro" id="IPR009003">
    <property type="entry name" value="Peptidase_S1_PA"/>
</dbReference>
<gene>
    <name evidence="4" type="ORF">OBRU01_23369</name>
</gene>
<dbReference type="InterPro" id="IPR033116">
    <property type="entry name" value="TRYPSIN_SER"/>
</dbReference>
<keyword evidence="1" id="KW-1015">Disulfide bond</keyword>
<evidence type="ECO:0000313" key="5">
    <source>
        <dbReference type="Proteomes" id="UP000037510"/>
    </source>
</evidence>
<dbReference type="AlphaFoldDB" id="A0A0L7KNW8"/>
<comment type="similarity">
    <text evidence="2">Belongs to the peptidase S1 family. CLIP subfamily.</text>
</comment>
<dbReference type="EMBL" id="JTDY01007710">
    <property type="protein sequence ID" value="KOB64992.1"/>
    <property type="molecule type" value="Genomic_DNA"/>
</dbReference>
<comment type="caution">
    <text evidence="4">The sequence shown here is derived from an EMBL/GenBank/DDBJ whole genome shotgun (WGS) entry which is preliminary data.</text>
</comment>
<dbReference type="Proteomes" id="UP000037510">
    <property type="component" value="Unassembled WGS sequence"/>
</dbReference>
<feature type="domain" description="Peptidase S1" evidence="3">
    <location>
        <begin position="90"/>
        <end position="371"/>
    </location>
</feature>
<evidence type="ECO:0000259" key="3">
    <source>
        <dbReference type="PROSITE" id="PS50240"/>
    </source>
</evidence>
<evidence type="ECO:0000313" key="4">
    <source>
        <dbReference type="EMBL" id="KOB64992.1"/>
    </source>
</evidence>
<organism evidence="4 5">
    <name type="scientific">Operophtera brumata</name>
    <name type="common">Winter moth</name>
    <name type="synonym">Phalaena brumata</name>
    <dbReference type="NCBI Taxonomy" id="104452"/>
    <lineage>
        <taxon>Eukaryota</taxon>
        <taxon>Metazoa</taxon>
        <taxon>Ecdysozoa</taxon>
        <taxon>Arthropoda</taxon>
        <taxon>Hexapoda</taxon>
        <taxon>Insecta</taxon>
        <taxon>Pterygota</taxon>
        <taxon>Neoptera</taxon>
        <taxon>Endopterygota</taxon>
        <taxon>Lepidoptera</taxon>
        <taxon>Glossata</taxon>
        <taxon>Ditrysia</taxon>
        <taxon>Geometroidea</taxon>
        <taxon>Geometridae</taxon>
        <taxon>Larentiinae</taxon>
        <taxon>Operophtera</taxon>
    </lineage>
</organism>
<dbReference type="SMART" id="SM00020">
    <property type="entry name" value="Tryp_SPc"/>
    <property type="match status" value="1"/>
</dbReference>
<dbReference type="GO" id="GO:0004252">
    <property type="term" value="F:serine-type endopeptidase activity"/>
    <property type="evidence" value="ECO:0007669"/>
    <property type="project" value="InterPro"/>
</dbReference>
<name>A0A0L7KNW8_OPEBR</name>
<dbReference type="PROSITE" id="PS00135">
    <property type="entry name" value="TRYPSIN_SER"/>
    <property type="match status" value="1"/>
</dbReference>
<dbReference type="PANTHER" id="PTHR24256">
    <property type="entry name" value="TRYPTASE-RELATED"/>
    <property type="match status" value="1"/>
</dbReference>
<evidence type="ECO:0000256" key="1">
    <source>
        <dbReference type="ARBA" id="ARBA00023157"/>
    </source>
</evidence>
<protein>
    <submittedName>
        <fullName evidence="4">Hemolymph proteinase 8</fullName>
    </submittedName>
</protein>
<dbReference type="STRING" id="104452.A0A0L7KNW8"/>
<evidence type="ECO:0000256" key="2">
    <source>
        <dbReference type="ARBA" id="ARBA00024195"/>
    </source>
</evidence>
<sequence>MQVQTSITPQLIQLLRSLHCGFTAEEPKVLTPIHMQVQTSITPQLIQLLRSLHCGFTAEEPKVLTPIHMQVQISITPQLIQLLRSLHCGFIAEEPKVLTPIHMQVQTSITPQLVQLLRSLHCGFTAEEPKVLTPIHMQVQTSITPQLVQLLRSLHCGFTAEEPKICCPPEFMNPLPGQSQSSSAPISLLPNSSVCGIQNADRITGGTQTEIDEHPWMALLRYQKGVDSKQLFYVLDFVKPICLPLTNELKRSSFVGQDMEVAGWGKTENASESEVKLKVRVPVVSINQCASVFQRVNRAVQNTQICAGGVAGRDSCRGDSGGSLMGQAPQANNWIAVGVVSYGPSPCGTEGWPGVYTRVGAYVDWILSKLRP</sequence>
<dbReference type="InterPro" id="IPR051487">
    <property type="entry name" value="Ser/Thr_Proteases_Immune/Dev"/>
</dbReference>
<accession>A0A0L7KNW8</accession>
<dbReference type="CDD" id="cd00190">
    <property type="entry name" value="Tryp_SPc"/>
    <property type="match status" value="1"/>
</dbReference>
<dbReference type="SUPFAM" id="SSF50494">
    <property type="entry name" value="Trypsin-like serine proteases"/>
    <property type="match status" value="1"/>
</dbReference>